<accession>A0A9D4JYY2</accession>
<evidence type="ECO:0000313" key="1">
    <source>
        <dbReference type="EMBL" id="KAH3825348.1"/>
    </source>
</evidence>
<sequence length="135" mass="15449">MHLYGLRKNRVLPQTTVKIYDKKLLPAESANHVGILIHRSLKSSQAVDERIRKGRSSVFSLMTIKETTYDINPLKIADLVEKISIPIALYGSELWSSLTNDDILKLERFIRLTAKMCRNLPTRTRTDKALSLIGW</sequence>
<dbReference type="Proteomes" id="UP000828390">
    <property type="component" value="Unassembled WGS sequence"/>
</dbReference>
<evidence type="ECO:0000313" key="2">
    <source>
        <dbReference type="Proteomes" id="UP000828390"/>
    </source>
</evidence>
<gene>
    <name evidence="1" type="ORF">DPMN_127223</name>
</gene>
<dbReference type="AlphaFoldDB" id="A0A9D4JYY2"/>
<dbReference type="EMBL" id="JAIWYP010000005">
    <property type="protein sequence ID" value="KAH3825348.1"/>
    <property type="molecule type" value="Genomic_DNA"/>
</dbReference>
<name>A0A9D4JYY2_DREPO</name>
<reference evidence="1" key="1">
    <citation type="journal article" date="2019" name="bioRxiv">
        <title>The Genome of the Zebra Mussel, Dreissena polymorpha: A Resource for Invasive Species Research.</title>
        <authorList>
            <person name="McCartney M.A."/>
            <person name="Auch B."/>
            <person name="Kono T."/>
            <person name="Mallez S."/>
            <person name="Zhang Y."/>
            <person name="Obille A."/>
            <person name="Becker A."/>
            <person name="Abrahante J.E."/>
            <person name="Garbe J."/>
            <person name="Badalamenti J.P."/>
            <person name="Herman A."/>
            <person name="Mangelson H."/>
            <person name="Liachko I."/>
            <person name="Sullivan S."/>
            <person name="Sone E.D."/>
            <person name="Koren S."/>
            <person name="Silverstein K.A.T."/>
            <person name="Beckman K.B."/>
            <person name="Gohl D.M."/>
        </authorList>
    </citation>
    <scope>NUCLEOTIDE SEQUENCE</scope>
    <source>
        <strain evidence="1">Duluth1</strain>
        <tissue evidence="1">Whole animal</tissue>
    </source>
</reference>
<reference evidence="1" key="2">
    <citation type="submission" date="2020-11" db="EMBL/GenBank/DDBJ databases">
        <authorList>
            <person name="McCartney M.A."/>
            <person name="Auch B."/>
            <person name="Kono T."/>
            <person name="Mallez S."/>
            <person name="Becker A."/>
            <person name="Gohl D.M."/>
            <person name="Silverstein K.A.T."/>
            <person name="Koren S."/>
            <person name="Bechman K.B."/>
            <person name="Herman A."/>
            <person name="Abrahante J.E."/>
            <person name="Garbe J."/>
        </authorList>
    </citation>
    <scope>NUCLEOTIDE SEQUENCE</scope>
    <source>
        <strain evidence="1">Duluth1</strain>
        <tissue evidence="1">Whole animal</tissue>
    </source>
</reference>
<keyword evidence="2" id="KW-1185">Reference proteome</keyword>
<comment type="caution">
    <text evidence="1">The sequence shown here is derived from an EMBL/GenBank/DDBJ whole genome shotgun (WGS) entry which is preliminary data.</text>
</comment>
<organism evidence="1 2">
    <name type="scientific">Dreissena polymorpha</name>
    <name type="common">Zebra mussel</name>
    <name type="synonym">Mytilus polymorpha</name>
    <dbReference type="NCBI Taxonomy" id="45954"/>
    <lineage>
        <taxon>Eukaryota</taxon>
        <taxon>Metazoa</taxon>
        <taxon>Spiralia</taxon>
        <taxon>Lophotrochozoa</taxon>
        <taxon>Mollusca</taxon>
        <taxon>Bivalvia</taxon>
        <taxon>Autobranchia</taxon>
        <taxon>Heteroconchia</taxon>
        <taxon>Euheterodonta</taxon>
        <taxon>Imparidentia</taxon>
        <taxon>Neoheterodontei</taxon>
        <taxon>Myida</taxon>
        <taxon>Dreissenoidea</taxon>
        <taxon>Dreissenidae</taxon>
        <taxon>Dreissena</taxon>
    </lineage>
</organism>
<proteinExistence type="predicted"/>
<protein>
    <submittedName>
        <fullName evidence="1">Uncharacterized protein</fullName>
    </submittedName>
</protein>